<gene>
    <name evidence="2" type="ORF">MNBD_NITROSPINAE02-2033</name>
</gene>
<dbReference type="InterPro" id="IPR034904">
    <property type="entry name" value="FSCA_dom_sf"/>
</dbReference>
<proteinExistence type="predicted"/>
<dbReference type="PANTHER" id="PTHR42831:SF1">
    <property type="entry name" value="FE-S PROTEIN MATURATION AUXILIARY FACTOR YITW"/>
    <property type="match status" value="1"/>
</dbReference>
<feature type="domain" description="MIP18 family-like" evidence="1">
    <location>
        <begin position="5"/>
        <end position="76"/>
    </location>
</feature>
<name>A0A3B1D7K5_9ZZZZ</name>
<organism evidence="2">
    <name type="scientific">hydrothermal vent metagenome</name>
    <dbReference type="NCBI Taxonomy" id="652676"/>
    <lineage>
        <taxon>unclassified sequences</taxon>
        <taxon>metagenomes</taxon>
        <taxon>ecological metagenomes</taxon>
    </lineage>
</organism>
<evidence type="ECO:0000259" key="1">
    <source>
        <dbReference type="Pfam" id="PF01883"/>
    </source>
</evidence>
<dbReference type="InterPro" id="IPR002744">
    <property type="entry name" value="MIP18-like"/>
</dbReference>
<sequence>MIAPDTIKEALCAVIDPEVGINIVDMGLVYDVVVSGSSIHIKMTMTTRACPLGEMLSDEARSIVRKLSPEVESVTVEMVWDPPWEPEMMSDKARAQLGVS</sequence>
<dbReference type="EMBL" id="UOGE01000096">
    <property type="protein sequence ID" value="VAX24697.1"/>
    <property type="molecule type" value="Genomic_DNA"/>
</dbReference>
<dbReference type="Gene3D" id="3.30.300.130">
    <property type="entry name" value="Fe-S cluster assembly (FSCA)"/>
    <property type="match status" value="1"/>
</dbReference>
<protein>
    <recommendedName>
        <fullName evidence="1">MIP18 family-like domain-containing protein</fullName>
    </recommendedName>
</protein>
<dbReference type="Pfam" id="PF01883">
    <property type="entry name" value="FeS_assembly_P"/>
    <property type="match status" value="1"/>
</dbReference>
<dbReference type="PANTHER" id="PTHR42831">
    <property type="entry name" value="FE-S PROTEIN MATURATION AUXILIARY FACTOR YITW"/>
    <property type="match status" value="1"/>
</dbReference>
<evidence type="ECO:0000313" key="2">
    <source>
        <dbReference type="EMBL" id="VAX24697.1"/>
    </source>
</evidence>
<reference evidence="2" key="1">
    <citation type="submission" date="2018-06" db="EMBL/GenBank/DDBJ databases">
        <authorList>
            <person name="Zhirakovskaya E."/>
        </authorList>
    </citation>
    <scope>NUCLEOTIDE SEQUENCE</scope>
</reference>
<dbReference type="InterPro" id="IPR052339">
    <property type="entry name" value="Fe-S_Maturation_MIP18"/>
</dbReference>
<dbReference type="SUPFAM" id="SSF117916">
    <property type="entry name" value="Fe-S cluster assembly (FSCA) domain-like"/>
    <property type="match status" value="1"/>
</dbReference>
<accession>A0A3B1D7K5</accession>
<dbReference type="AlphaFoldDB" id="A0A3B1D7K5"/>